<feature type="domain" description="BESS" evidence="3">
    <location>
        <begin position="105"/>
        <end position="144"/>
    </location>
</feature>
<keyword evidence="1" id="KW-0539">Nucleus</keyword>
<feature type="region of interest" description="Disordered" evidence="2">
    <location>
        <begin position="51"/>
        <end position="71"/>
    </location>
</feature>
<feature type="region of interest" description="Disordered" evidence="2">
    <location>
        <begin position="1"/>
        <end position="38"/>
    </location>
</feature>
<dbReference type="EMBL" id="BLXT01003003">
    <property type="protein sequence ID" value="GFN99629.1"/>
    <property type="molecule type" value="Genomic_DNA"/>
</dbReference>
<organism evidence="4 5">
    <name type="scientific">Plakobranchus ocellatus</name>
    <dbReference type="NCBI Taxonomy" id="259542"/>
    <lineage>
        <taxon>Eukaryota</taxon>
        <taxon>Metazoa</taxon>
        <taxon>Spiralia</taxon>
        <taxon>Lophotrochozoa</taxon>
        <taxon>Mollusca</taxon>
        <taxon>Gastropoda</taxon>
        <taxon>Heterobranchia</taxon>
        <taxon>Euthyneura</taxon>
        <taxon>Panpulmonata</taxon>
        <taxon>Sacoglossa</taxon>
        <taxon>Placobranchoidea</taxon>
        <taxon>Plakobranchidae</taxon>
        <taxon>Plakobranchus</taxon>
    </lineage>
</organism>
<sequence length="237" mass="26259">MTFLLPHITDNKTSSNLSDISDQEEDNINSTDESQMPQSIDESQILDDGIEAPTVDAPRPTASVDKGKRKRAKFPQERAFASTIDKEIFTAIKNISVTTPRSEPEDEDEFFFKSPIPKMKTLDPITKWELQTELQMLVLRYVKRSGKLTYTSDEGSSRRLAHRPAIPHQGARSSGTPSPVLPYQQPGTSSSSTCFVNPNHTIVPSPILSYQHAGSNAGSTTSADYDYDYEQASSQTN</sequence>
<dbReference type="GO" id="GO:0005634">
    <property type="term" value="C:nucleus"/>
    <property type="evidence" value="ECO:0007669"/>
    <property type="project" value="UniProtKB-SubCell"/>
</dbReference>
<name>A0AAV3ZWR7_9GAST</name>
<accession>A0AAV3ZWR7</accession>
<dbReference type="PROSITE" id="PS51031">
    <property type="entry name" value="BESS"/>
    <property type="match status" value="1"/>
</dbReference>
<dbReference type="GO" id="GO:0003677">
    <property type="term" value="F:DNA binding"/>
    <property type="evidence" value="ECO:0007669"/>
    <property type="project" value="InterPro"/>
</dbReference>
<evidence type="ECO:0000256" key="2">
    <source>
        <dbReference type="SAM" id="MobiDB-lite"/>
    </source>
</evidence>
<evidence type="ECO:0000313" key="5">
    <source>
        <dbReference type="Proteomes" id="UP000735302"/>
    </source>
</evidence>
<keyword evidence="5" id="KW-1185">Reference proteome</keyword>
<protein>
    <recommendedName>
        <fullName evidence="3">BESS domain-containing protein</fullName>
    </recommendedName>
</protein>
<gene>
    <name evidence="4" type="ORF">PoB_002613500</name>
</gene>
<reference evidence="4 5" key="1">
    <citation type="journal article" date="2021" name="Elife">
        <title>Chloroplast acquisition without the gene transfer in kleptoplastic sea slugs, Plakobranchus ocellatus.</title>
        <authorList>
            <person name="Maeda T."/>
            <person name="Takahashi S."/>
            <person name="Yoshida T."/>
            <person name="Shimamura S."/>
            <person name="Takaki Y."/>
            <person name="Nagai Y."/>
            <person name="Toyoda A."/>
            <person name="Suzuki Y."/>
            <person name="Arimoto A."/>
            <person name="Ishii H."/>
            <person name="Satoh N."/>
            <person name="Nishiyama T."/>
            <person name="Hasebe M."/>
            <person name="Maruyama T."/>
            <person name="Minagawa J."/>
            <person name="Obokata J."/>
            <person name="Shigenobu S."/>
        </authorList>
    </citation>
    <scope>NUCLEOTIDE SEQUENCE [LARGE SCALE GENOMIC DNA]</scope>
</reference>
<feature type="compositionally biased region" description="Polar residues" evidence="2">
    <location>
        <begin position="11"/>
        <end position="20"/>
    </location>
</feature>
<feature type="region of interest" description="Disordered" evidence="2">
    <location>
        <begin position="211"/>
        <end position="237"/>
    </location>
</feature>
<feature type="compositionally biased region" description="Polar residues" evidence="2">
    <location>
        <begin position="185"/>
        <end position="195"/>
    </location>
</feature>
<evidence type="ECO:0000313" key="4">
    <source>
        <dbReference type="EMBL" id="GFN99629.1"/>
    </source>
</evidence>
<dbReference type="AlphaFoldDB" id="A0AAV3ZWR7"/>
<dbReference type="Proteomes" id="UP000735302">
    <property type="component" value="Unassembled WGS sequence"/>
</dbReference>
<feature type="region of interest" description="Disordered" evidence="2">
    <location>
        <begin position="150"/>
        <end position="195"/>
    </location>
</feature>
<feature type="compositionally biased region" description="Polar residues" evidence="2">
    <location>
        <begin position="28"/>
        <end position="38"/>
    </location>
</feature>
<proteinExistence type="predicted"/>
<dbReference type="InterPro" id="IPR004210">
    <property type="entry name" value="BESS_motif"/>
</dbReference>
<feature type="compositionally biased region" description="Polar residues" evidence="2">
    <location>
        <begin position="212"/>
        <end position="223"/>
    </location>
</feature>
<evidence type="ECO:0000259" key="3">
    <source>
        <dbReference type="PROSITE" id="PS51031"/>
    </source>
</evidence>
<evidence type="ECO:0000256" key="1">
    <source>
        <dbReference type="PROSITE-ProRule" id="PRU00371"/>
    </source>
</evidence>
<comment type="caution">
    <text evidence="4">The sequence shown here is derived from an EMBL/GenBank/DDBJ whole genome shotgun (WGS) entry which is preliminary data.</text>
</comment>
<comment type="subcellular location">
    <subcellularLocation>
        <location evidence="1">Nucleus</location>
    </subcellularLocation>
</comment>